<dbReference type="RefSeq" id="WP_111351432.1">
    <property type="nucleotide sequence ID" value="NZ_QLII01000004.1"/>
</dbReference>
<protein>
    <submittedName>
        <fullName evidence="1">Uncharacterized protein</fullName>
    </submittedName>
</protein>
<dbReference type="EMBL" id="QLII01000004">
    <property type="protein sequence ID" value="RAI72896.1"/>
    <property type="molecule type" value="Genomic_DNA"/>
</dbReference>
<reference evidence="1 2" key="1">
    <citation type="submission" date="2018-06" db="EMBL/GenBank/DDBJ databases">
        <title>Spirosoma sp. HMF3257 Genome sequencing and assembly.</title>
        <authorList>
            <person name="Kang H."/>
            <person name="Cha I."/>
            <person name="Kim H."/>
            <person name="Kang J."/>
            <person name="Joh K."/>
        </authorList>
    </citation>
    <scope>NUCLEOTIDE SEQUENCE [LARGE SCALE GENOMIC DNA]</scope>
    <source>
        <strain evidence="1 2">HMF3257</strain>
    </source>
</reference>
<proteinExistence type="predicted"/>
<dbReference type="OrthoDB" id="6402183at2"/>
<name>A0A327NG13_9BACT</name>
<gene>
    <name evidence="1" type="ORF">HMF3257_39005</name>
</gene>
<evidence type="ECO:0000313" key="1">
    <source>
        <dbReference type="EMBL" id="RAI72896.1"/>
    </source>
</evidence>
<accession>A0A327NG13</accession>
<dbReference type="Proteomes" id="UP000249016">
    <property type="component" value="Unassembled WGS sequence"/>
</dbReference>
<comment type="caution">
    <text evidence="1">The sequence shown here is derived from an EMBL/GenBank/DDBJ whole genome shotgun (WGS) entry which is preliminary data.</text>
</comment>
<sequence>MDFKILYIEDQAAESREQDLINLGFNTLTYDPSSDISEVLQQVKQADINALILDYRLTAGQKQACFDAPTIAQTLRTKYSHDTNNKYEFPIILMSNEGIITDYYNDFTSQDLFDFTLTKKEFLDKPERFKSKLISFINSYEVIKDSKYDILKILGITSNEENLVHTGIITKTKQFDQHTFEFSRLIFEQIIRAIGPLIGKDVLAARLGVSQSSPDWDKLLLSLTNTRYVGILSDVYPRWWMAKINEWWYGITEATIPLRRLDAEERVETIKSKLNLDLVPIIKTEYSNSSNFWTICKYSNVAIDPFDGIELYKRDLLPWQEKEYISIETGLTSMDKLKDYISVIDKKAIRELVKKINANG</sequence>
<keyword evidence="2" id="KW-1185">Reference proteome</keyword>
<dbReference type="AlphaFoldDB" id="A0A327NG13"/>
<evidence type="ECO:0000313" key="2">
    <source>
        <dbReference type="Proteomes" id="UP000249016"/>
    </source>
</evidence>
<organism evidence="1 2">
    <name type="scientific">Spirosoma telluris</name>
    <dbReference type="NCBI Taxonomy" id="2183553"/>
    <lineage>
        <taxon>Bacteria</taxon>
        <taxon>Pseudomonadati</taxon>
        <taxon>Bacteroidota</taxon>
        <taxon>Cytophagia</taxon>
        <taxon>Cytophagales</taxon>
        <taxon>Cytophagaceae</taxon>
        <taxon>Spirosoma</taxon>
    </lineage>
</organism>